<dbReference type="PROSITE" id="PS51371">
    <property type="entry name" value="CBS"/>
    <property type="match status" value="1"/>
</dbReference>
<evidence type="ECO:0000313" key="11">
    <source>
        <dbReference type="EMBL" id="OPH58169.1"/>
    </source>
</evidence>
<sequence length="455" mass="50529">MNFKITRHDDETTNLLTLSLAKEHSQQFRSMFISLHAADQAAFFMRLDERNRQKVVEYLQPHEFAGLFQELGLEDQRLIVTGLDAAYVSELLNSMLSKEAAAFLKSISVRKSVSLLASMESEARKKVEQFMKYPANAVGAITNVNFCTVHLTETVDEVLNRLRQSEEEKYCYDLFITDYDLHLIGRVSMPELLRAPLDKEMHMLMNRNIFFIDDHAEQTAAAEMMKKYNLHVLPVTDEQGGMIGIITVDEVHDLLEERLGLHIHHIAGLKRGVLTSSDTLRSVSQRLPWLIGLTATGFVMARIMAPFIASLEQFALLALFIPVILGMSGNSGIQSLSVVIRKMTVSKLKGKDKWNLLAKEARVGVVTGIVCGLVASLFAVLLFDSIPLFGVIVGIALTISILFGTITGAVLPLIVERFKVDPAVASGPVVTTINDILALFVYYGVAARLIPFASF</sequence>
<keyword evidence="4 9" id="KW-0812">Transmembrane</keyword>
<name>A0A1V4HL94_9BACL</name>
<keyword evidence="9" id="KW-0479">Metal-binding</keyword>
<keyword evidence="3 9" id="KW-0813">Transport</keyword>
<dbReference type="OrthoDB" id="9790355at2"/>
<dbReference type="SUPFAM" id="SSF161093">
    <property type="entry name" value="MgtE membrane domain-like"/>
    <property type="match status" value="1"/>
</dbReference>
<proteinExistence type="inferred from homology"/>
<keyword evidence="9" id="KW-1003">Cell membrane</keyword>
<comment type="caution">
    <text evidence="11">The sequence shown here is derived from an EMBL/GenBank/DDBJ whole genome shotgun (WGS) entry which is preliminary data.</text>
</comment>
<dbReference type="AlphaFoldDB" id="A0A1V4HL94"/>
<dbReference type="GO" id="GO:0046872">
    <property type="term" value="F:metal ion binding"/>
    <property type="evidence" value="ECO:0007669"/>
    <property type="project" value="UniProtKB-KW"/>
</dbReference>
<evidence type="ECO:0000256" key="4">
    <source>
        <dbReference type="ARBA" id="ARBA00022692"/>
    </source>
</evidence>
<feature type="transmembrane region" description="Helical" evidence="9">
    <location>
        <begin position="287"/>
        <end position="308"/>
    </location>
</feature>
<feature type="transmembrane region" description="Helical" evidence="9">
    <location>
        <begin position="389"/>
        <end position="415"/>
    </location>
</feature>
<dbReference type="PANTHER" id="PTHR43773">
    <property type="entry name" value="MAGNESIUM TRANSPORTER MGTE"/>
    <property type="match status" value="1"/>
</dbReference>
<feature type="transmembrane region" description="Helical" evidence="9">
    <location>
        <begin position="361"/>
        <end position="383"/>
    </location>
</feature>
<dbReference type="Gene3D" id="3.10.580.10">
    <property type="entry name" value="CBS-domain"/>
    <property type="match status" value="1"/>
</dbReference>
<dbReference type="RefSeq" id="WP_079412645.1">
    <property type="nucleotide sequence ID" value="NZ_MBTG01000011.1"/>
</dbReference>
<dbReference type="Gene3D" id="1.10.357.20">
    <property type="entry name" value="SLC41 divalent cation transporters, integral membrane domain"/>
    <property type="match status" value="1"/>
</dbReference>
<dbReference type="InterPro" id="IPR036739">
    <property type="entry name" value="SLC41_membr_dom_sf"/>
</dbReference>
<comment type="similarity">
    <text evidence="2 9">Belongs to the SLC41A transporter family.</text>
</comment>
<evidence type="ECO:0000256" key="9">
    <source>
        <dbReference type="RuleBase" id="RU362011"/>
    </source>
</evidence>
<evidence type="ECO:0000313" key="12">
    <source>
        <dbReference type="Proteomes" id="UP000190626"/>
    </source>
</evidence>
<evidence type="ECO:0000256" key="5">
    <source>
        <dbReference type="ARBA" id="ARBA00022842"/>
    </source>
</evidence>
<keyword evidence="6 9" id="KW-1133">Transmembrane helix</keyword>
<evidence type="ECO:0000259" key="10">
    <source>
        <dbReference type="PROSITE" id="PS51371"/>
    </source>
</evidence>
<feature type="domain" description="CBS" evidence="10">
    <location>
        <begin position="205"/>
        <end position="261"/>
    </location>
</feature>
<dbReference type="InterPro" id="IPR006667">
    <property type="entry name" value="SLC41_membr_dom"/>
</dbReference>
<keyword evidence="8" id="KW-0129">CBS domain</keyword>
<accession>A0A1V4HL94</accession>
<dbReference type="EMBL" id="MBTG01000011">
    <property type="protein sequence ID" value="OPH58169.1"/>
    <property type="molecule type" value="Genomic_DNA"/>
</dbReference>
<keyword evidence="5 9" id="KW-0460">Magnesium</keyword>
<dbReference type="NCBIfam" id="TIGR00400">
    <property type="entry name" value="mgtE"/>
    <property type="match status" value="1"/>
</dbReference>
<dbReference type="InterPro" id="IPR006669">
    <property type="entry name" value="MgtE_transporter"/>
</dbReference>
<organism evidence="11 12">
    <name type="scientific">Paenibacillus ferrarius</name>
    <dbReference type="NCBI Taxonomy" id="1469647"/>
    <lineage>
        <taxon>Bacteria</taxon>
        <taxon>Bacillati</taxon>
        <taxon>Bacillota</taxon>
        <taxon>Bacilli</taxon>
        <taxon>Bacillales</taxon>
        <taxon>Paenibacillaceae</taxon>
        <taxon>Paenibacillus</taxon>
    </lineage>
</organism>
<evidence type="ECO:0000256" key="7">
    <source>
        <dbReference type="ARBA" id="ARBA00023136"/>
    </source>
</evidence>
<dbReference type="PANTHER" id="PTHR43773:SF1">
    <property type="entry name" value="MAGNESIUM TRANSPORTER MGTE"/>
    <property type="match status" value="1"/>
</dbReference>
<evidence type="ECO:0000256" key="3">
    <source>
        <dbReference type="ARBA" id="ARBA00022448"/>
    </source>
</evidence>
<dbReference type="Gene3D" id="1.25.60.10">
    <property type="entry name" value="MgtE N-terminal domain-like"/>
    <property type="match status" value="1"/>
</dbReference>
<dbReference type="Pfam" id="PF03448">
    <property type="entry name" value="MgtE_N"/>
    <property type="match status" value="1"/>
</dbReference>
<keyword evidence="7 9" id="KW-0472">Membrane</keyword>
<dbReference type="InterPro" id="IPR046342">
    <property type="entry name" value="CBS_dom_sf"/>
</dbReference>
<dbReference type="SUPFAM" id="SSF158791">
    <property type="entry name" value="MgtE N-terminal domain-like"/>
    <property type="match status" value="1"/>
</dbReference>
<reference evidence="12" key="1">
    <citation type="submission" date="2016-07" db="EMBL/GenBank/DDBJ databases">
        <authorList>
            <person name="Florea S."/>
            <person name="Webb J.S."/>
            <person name="Jaromczyk J."/>
            <person name="Schardl C.L."/>
        </authorList>
    </citation>
    <scope>NUCLEOTIDE SEQUENCE [LARGE SCALE GENOMIC DNA]</scope>
    <source>
        <strain evidence="12">CY1</strain>
    </source>
</reference>
<dbReference type="Pfam" id="PF01769">
    <property type="entry name" value="MgtE"/>
    <property type="match status" value="1"/>
</dbReference>
<keyword evidence="12" id="KW-1185">Reference proteome</keyword>
<dbReference type="InterPro" id="IPR006668">
    <property type="entry name" value="Mg_transptr_MgtE_intracell_dom"/>
</dbReference>
<dbReference type="STRING" id="1469647.BC351_24850"/>
<dbReference type="GO" id="GO:0005886">
    <property type="term" value="C:plasma membrane"/>
    <property type="evidence" value="ECO:0007669"/>
    <property type="project" value="UniProtKB-SubCell"/>
</dbReference>
<comment type="caution">
    <text evidence="9">Lacks conserved residue(s) required for the propagation of feature annotation.</text>
</comment>
<evidence type="ECO:0000256" key="6">
    <source>
        <dbReference type="ARBA" id="ARBA00022989"/>
    </source>
</evidence>
<dbReference type="InterPro" id="IPR038076">
    <property type="entry name" value="MgtE_N_sf"/>
</dbReference>
<evidence type="ECO:0000256" key="2">
    <source>
        <dbReference type="ARBA" id="ARBA00009749"/>
    </source>
</evidence>
<dbReference type="CDD" id="cd04606">
    <property type="entry name" value="CBS_pair_Mg_transporter"/>
    <property type="match status" value="1"/>
</dbReference>
<dbReference type="InterPro" id="IPR000644">
    <property type="entry name" value="CBS_dom"/>
</dbReference>
<feature type="transmembrane region" description="Helical" evidence="9">
    <location>
        <begin position="314"/>
        <end position="340"/>
    </location>
</feature>
<comment type="subcellular location">
    <subcellularLocation>
        <location evidence="9">Cell membrane</location>
        <topology evidence="9">Multi-pass membrane protein</topology>
    </subcellularLocation>
    <subcellularLocation>
        <location evidence="1">Membrane</location>
        <topology evidence="1">Multi-pass membrane protein</topology>
    </subcellularLocation>
</comment>
<comment type="subunit">
    <text evidence="9">Homodimer.</text>
</comment>
<protein>
    <recommendedName>
        <fullName evidence="9">Magnesium transporter MgtE</fullName>
    </recommendedName>
</protein>
<dbReference type="Pfam" id="PF00571">
    <property type="entry name" value="CBS"/>
    <property type="match status" value="1"/>
</dbReference>
<dbReference type="SMART" id="SM00116">
    <property type="entry name" value="CBS"/>
    <property type="match status" value="2"/>
</dbReference>
<dbReference type="SMART" id="SM00924">
    <property type="entry name" value="MgtE_N"/>
    <property type="match status" value="1"/>
</dbReference>
<evidence type="ECO:0000256" key="8">
    <source>
        <dbReference type="PROSITE-ProRule" id="PRU00703"/>
    </source>
</evidence>
<dbReference type="GO" id="GO:0015095">
    <property type="term" value="F:magnesium ion transmembrane transporter activity"/>
    <property type="evidence" value="ECO:0007669"/>
    <property type="project" value="UniProtKB-UniRule"/>
</dbReference>
<evidence type="ECO:0000256" key="1">
    <source>
        <dbReference type="ARBA" id="ARBA00004141"/>
    </source>
</evidence>
<comment type="function">
    <text evidence="9">Acts as a magnesium transporter.</text>
</comment>
<dbReference type="SUPFAM" id="SSF54631">
    <property type="entry name" value="CBS-domain pair"/>
    <property type="match status" value="1"/>
</dbReference>
<dbReference type="Proteomes" id="UP000190626">
    <property type="component" value="Unassembled WGS sequence"/>
</dbReference>
<gene>
    <name evidence="11" type="ORF">BC351_24850</name>
</gene>